<gene>
    <name evidence="2" type="ORF">Scep_028297</name>
</gene>
<comment type="domain">
    <text evidence="1">The PPC domain mediates interactions between AHL proteins.</text>
</comment>
<dbReference type="EMBL" id="JBBNAG010000012">
    <property type="protein sequence ID" value="KAK9089215.1"/>
    <property type="molecule type" value="Genomic_DNA"/>
</dbReference>
<keyword evidence="1" id="KW-0804">Transcription</keyword>
<accession>A0AAP0E9N2</accession>
<organism evidence="2 3">
    <name type="scientific">Stephania cephalantha</name>
    <dbReference type="NCBI Taxonomy" id="152367"/>
    <lineage>
        <taxon>Eukaryota</taxon>
        <taxon>Viridiplantae</taxon>
        <taxon>Streptophyta</taxon>
        <taxon>Embryophyta</taxon>
        <taxon>Tracheophyta</taxon>
        <taxon>Spermatophyta</taxon>
        <taxon>Magnoliopsida</taxon>
        <taxon>Ranunculales</taxon>
        <taxon>Menispermaceae</taxon>
        <taxon>Menispermoideae</taxon>
        <taxon>Cissampelideae</taxon>
        <taxon>Stephania</taxon>
    </lineage>
</organism>
<name>A0AAP0E9N2_9MAGN</name>
<evidence type="ECO:0000313" key="2">
    <source>
        <dbReference type="EMBL" id="KAK9089215.1"/>
    </source>
</evidence>
<keyword evidence="1" id="KW-0539">Nucleus</keyword>
<dbReference type="SUPFAM" id="SSF117856">
    <property type="entry name" value="AF0104/ALDC/Ptd012-like"/>
    <property type="match status" value="1"/>
</dbReference>
<dbReference type="PANTHER" id="PTHR31500:SF57">
    <property type="entry name" value="AT-HOOK MOTIF NUCLEAR-LOCALIZED PROTEIN 10"/>
    <property type="match status" value="1"/>
</dbReference>
<comment type="function">
    <text evidence="1">Transcription factor that specifically binds AT-rich DNA sequences related to the nuclear matrix attachment regions (MARs).</text>
</comment>
<dbReference type="GO" id="GO:0003680">
    <property type="term" value="F:minor groove of adenine-thymine-rich DNA binding"/>
    <property type="evidence" value="ECO:0007669"/>
    <property type="project" value="UniProtKB-UniRule"/>
</dbReference>
<keyword evidence="1" id="KW-0238">DNA-binding</keyword>
<evidence type="ECO:0000256" key="1">
    <source>
        <dbReference type="RuleBase" id="RU367031"/>
    </source>
</evidence>
<dbReference type="AlphaFoldDB" id="A0AAP0E9N2"/>
<keyword evidence="1" id="KW-0805">Transcription regulation</keyword>
<sequence length="105" mass="11162">MASFQACKFEVNYSIRYCRIYSSRSTYIMINISNTNSGGGQCNRTGGLSVSLAGPNGRVLGGGVAGLLTTKSLVQLSVRTAYLLSGHVTATPLFTARKSSTFSRL</sequence>
<comment type="caution">
    <text evidence="2">The sequence shown here is derived from an EMBL/GenBank/DDBJ whole genome shotgun (WGS) entry which is preliminary data.</text>
</comment>
<dbReference type="PANTHER" id="PTHR31500">
    <property type="entry name" value="AT-HOOK MOTIF NUCLEAR-LOCALIZED PROTEIN 9"/>
    <property type="match status" value="1"/>
</dbReference>
<protein>
    <recommendedName>
        <fullName evidence="1">AT-hook motif nuclear-localized protein</fullName>
    </recommendedName>
</protein>
<dbReference type="GO" id="GO:0005634">
    <property type="term" value="C:nucleus"/>
    <property type="evidence" value="ECO:0007669"/>
    <property type="project" value="UniProtKB-SubCell"/>
</dbReference>
<reference evidence="2 3" key="1">
    <citation type="submission" date="2024-01" db="EMBL/GenBank/DDBJ databases">
        <title>Genome assemblies of Stephania.</title>
        <authorList>
            <person name="Yang L."/>
        </authorList>
    </citation>
    <scope>NUCLEOTIDE SEQUENCE [LARGE SCALE GENOMIC DNA]</scope>
    <source>
        <strain evidence="2">JXDWG</strain>
        <tissue evidence="2">Leaf</tissue>
    </source>
</reference>
<comment type="subcellular location">
    <subcellularLocation>
        <location evidence="1">Nucleus</location>
    </subcellularLocation>
</comment>
<proteinExistence type="predicted"/>
<dbReference type="InterPro" id="IPR039605">
    <property type="entry name" value="AHL"/>
</dbReference>
<dbReference type="Proteomes" id="UP001419268">
    <property type="component" value="Unassembled WGS sequence"/>
</dbReference>
<keyword evidence="3" id="KW-1185">Reference proteome</keyword>
<evidence type="ECO:0000313" key="3">
    <source>
        <dbReference type="Proteomes" id="UP001419268"/>
    </source>
</evidence>